<reference evidence="1 2" key="1">
    <citation type="journal article" date="2013" name="Mar. Genomics">
        <title>Expression of sulfatases in Rhodopirellula baltica and the diversity of sulfatases in the genus Rhodopirellula.</title>
        <authorList>
            <person name="Wegner C.E."/>
            <person name="Richter-Heitmann T."/>
            <person name="Klindworth A."/>
            <person name="Klockow C."/>
            <person name="Richter M."/>
            <person name="Achstetter T."/>
            <person name="Glockner F.O."/>
            <person name="Harder J."/>
        </authorList>
    </citation>
    <scope>NUCLEOTIDE SEQUENCE [LARGE SCALE GENOMIC DNA]</scope>
    <source>
        <strain evidence="1 2">SH398</strain>
    </source>
</reference>
<evidence type="ECO:0000313" key="1">
    <source>
        <dbReference type="EMBL" id="EMI23224.1"/>
    </source>
</evidence>
<sequence length="74" mass="8369">MDKIPWWGGWGLVGASPKRGDSFWFRQFAMVFGMRLLLCRGRDATFPDISEDVLAKEKTPGSRGIRAFGEFASR</sequence>
<dbReference type="EMBL" id="ANOF01000204">
    <property type="protein sequence ID" value="EMI23224.1"/>
    <property type="molecule type" value="Genomic_DNA"/>
</dbReference>
<gene>
    <name evidence="1" type="ORF">RESH_06126</name>
</gene>
<protein>
    <submittedName>
        <fullName evidence="1">Uncharacterized protein</fullName>
    </submittedName>
</protein>
<proteinExistence type="predicted"/>
<dbReference type="PATRIC" id="fig|1263868.3.peg.6646"/>
<name>M5SAN9_9BACT</name>
<evidence type="ECO:0000313" key="2">
    <source>
        <dbReference type="Proteomes" id="UP000011996"/>
    </source>
</evidence>
<dbReference type="AlphaFoldDB" id="M5SAN9"/>
<accession>M5SAN9</accession>
<organism evidence="1 2">
    <name type="scientific">Rhodopirellula europaea SH398</name>
    <dbReference type="NCBI Taxonomy" id="1263868"/>
    <lineage>
        <taxon>Bacteria</taxon>
        <taxon>Pseudomonadati</taxon>
        <taxon>Planctomycetota</taxon>
        <taxon>Planctomycetia</taxon>
        <taxon>Pirellulales</taxon>
        <taxon>Pirellulaceae</taxon>
        <taxon>Rhodopirellula</taxon>
    </lineage>
</organism>
<comment type="caution">
    <text evidence="1">The sequence shown here is derived from an EMBL/GenBank/DDBJ whole genome shotgun (WGS) entry which is preliminary data.</text>
</comment>
<dbReference type="Proteomes" id="UP000011996">
    <property type="component" value="Unassembled WGS sequence"/>
</dbReference>